<gene>
    <name evidence="4" type="ORF">THAOC_33569</name>
</gene>
<protein>
    <submittedName>
        <fullName evidence="4">Uncharacterized protein</fullName>
    </submittedName>
</protein>
<keyword evidence="3" id="KW-0732">Signal</keyword>
<evidence type="ECO:0000256" key="1">
    <source>
        <dbReference type="SAM" id="MobiDB-lite"/>
    </source>
</evidence>
<keyword evidence="2" id="KW-1133">Transmembrane helix</keyword>
<feature type="compositionally biased region" description="Acidic residues" evidence="1">
    <location>
        <begin position="123"/>
        <end position="132"/>
    </location>
</feature>
<organism evidence="4 5">
    <name type="scientific">Thalassiosira oceanica</name>
    <name type="common">Marine diatom</name>
    <dbReference type="NCBI Taxonomy" id="159749"/>
    <lineage>
        <taxon>Eukaryota</taxon>
        <taxon>Sar</taxon>
        <taxon>Stramenopiles</taxon>
        <taxon>Ochrophyta</taxon>
        <taxon>Bacillariophyta</taxon>
        <taxon>Coscinodiscophyceae</taxon>
        <taxon>Thalassiosirophycidae</taxon>
        <taxon>Thalassiosirales</taxon>
        <taxon>Thalassiosiraceae</taxon>
        <taxon>Thalassiosira</taxon>
    </lineage>
</organism>
<sequence>MTQALLLFVLLLNLLAGSCAAFGLHPAPTGLHRRHLHHNPPSAFATRSPSWRVDGIRPVITLLRGGADDVDEGVDDELSDTEESEYDDESSDSGNETDDGRSDLNDDDDDEEEDTNETGSDQSDNDECIETDDDDYIDMDAEEDDSSAAQDVESEGAKLERSMLYATLSSQARNMGLTTALWASLMFDTVLNTSKRSQLFPMPEGADLTLLATLLPTALLASGFGLATTVSFLLWRDLDVRADMVASDDGTSDKGDAFLSLSSGTDDSGDASGELVTGVRVSLYLSLFLFGLLSLAAHAGQFLAADAPFLGMSGALINVHNLLTCFSAFMREVGGLSGLMKGALALPRKLLSPGDAENGLRKSSDLMRAVVYRMTFVYAWICVIRQVAAIRTTANMVEATAKTRKLALHVASIARLILFGDVCWSLNRAAMSSRSEIRGHAFFSVLGGMLGFGSLAVCISALLDSTISRSNLTGAFPVLIVGVVSAYTSASKTASFVK</sequence>
<feature type="region of interest" description="Disordered" evidence="1">
    <location>
        <begin position="67"/>
        <end position="132"/>
    </location>
</feature>
<feature type="transmembrane region" description="Helical" evidence="2">
    <location>
        <begin position="408"/>
        <end position="427"/>
    </location>
</feature>
<dbReference type="EMBL" id="AGNL01046720">
    <property type="protein sequence ID" value="EJK47694.1"/>
    <property type="molecule type" value="Genomic_DNA"/>
</dbReference>
<proteinExistence type="predicted"/>
<evidence type="ECO:0000313" key="5">
    <source>
        <dbReference type="Proteomes" id="UP000266841"/>
    </source>
</evidence>
<comment type="caution">
    <text evidence="4">The sequence shown here is derived from an EMBL/GenBank/DDBJ whole genome shotgun (WGS) entry which is preliminary data.</text>
</comment>
<evidence type="ECO:0000256" key="3">
    <source>
        <dbReference type="SAM" id="SignalP"/>
    </source>
</evidence>
<dbReference type="OrthoDB" id="55056at2759"/>
<feature type="transmembrane region" description="Helical" evidence="2">
    <location>
        <begin position="370"/>
        <end position="388"/>
    </location>
</feature>
<feature type="compositionally biased region" description="Acidic residues" evidence="1">
    <location>
        <begin position="105"/>
        <end position="116"/>
    </location>
</feature>
<keyword evidence="2" id="KW-0812">Transmembrane</keyword>
<feature type="transmembrane region" description="Helical" evidence="2">
    <location>
        <begin position="208"/>
        <end position="235"/>
    </location>
</feature>
<keyword evidence="5" id="KW-1185">Reference proteome</keyword>
<keyword evidence="2" id="KW-0472">Membrane</keyword>
<feature type="compositionally biased region" description="Acidic residues" evidence="1">
    <location>
        <begin position="68"/>
        <end position="97"/>
    </location>
</feature>
<feature type="transmembrane region" description="Helical" evidence="2">
    <location>
        <begin position="475"/>
        <end position="497"/>
    </location>
</feature>
<reference evidence="4 5" key="1">
    <citation type="journal article" date="2012" name="Genome Biol.">
        <title>Genome and low-iron response of an oceanic diatom adapted to chronic iron limitation.</title>
        <authorList>
            <person name="Lommer M."/>
            <person name="Specht M."/>
            <person name="Roy A.S."/>
            <person name="Kraemer L."/>
            <person name="Andreson R."/>
            <person name="Gutowska M.A."/>
            <person name="Wolf J."/>
            <person name="Bergner S.V."/>
            <person name="Schilhabel M.B."/>
            <person name="Klostermeier U.C."/>
            <person name="Beiko R.G."/>
            <person name="Rosenstiel P."/>
            <person name="Hippler M."/>
            <person name="Laroche J."/>
        </authorList>
    </citation>
    <scope>NUCLEOTIDE SEQUENCE [LARGE SCALE GENOMIC DNA]</scope>
    <source>
        <strain evidence="4 5">CCMP1005</strain>
    </source>
</reference>
<accession>K0R6X3</accession>
<feature type="chain" id="PRO_5003836056" evidence="3">
    <location>
        <begin position="22"/>
        <end position="498"/>
    </location>
</feature>
<feature type="transmembrane region" description="Helical" evidence="2">
    <location>
        <begin position="309"/>
        <end position="330"/>
    </location>
</feature>
<dbReference type="AlphaFoldDB" id="K0R6X3"/>
<feature type="transmembrane region" description="Helical" evidence="2">
    <location>
        <begin position="283"/>
        <end position="303"/>
    </location>
</feature>
<evidence type="ECO:0000313" key="4">
    <source>
        <dbReference type="EMBL" id="EJK47694.1"/>
    </source>
</evidence>
<feature type="signal peptide" evidence="3">
    <location>
        <begin position="1"/>
        <end position="21"/>
    </location>
</feature>
<feature type="transmembrane region" description="Helical" evidence="2">
    <location>
        <begin position="439"/>
        <end position="463"/>
    </location>
</feature>
<dbReference type="Proteomes" id="UP000266841">
    <property type="component" value="Unassembled WGS sequence"/>
</dbReference>
<name>K0R6X3_THAOC</name>
<dbReference type="eggNOG" id="ENOG502QYKK">
    <property type="taxonomic scope" value="Eukaryota"/>
</dbReference>
<evidence type="ECO:0000256" key="2">
    <source>
        <dbReference type="SAM" id="Phobius"/>
    </source>
</evidence>